<dbReference type="EMBL" id="LAYC01000002">
    <property type="protein sequence ID" value="KYK56978.1"/>
    <property type="molecule type" value="Genomic_DNA"/>
</dbReference>
<dbReference type="GeneID" id="63716628"/>
<dbReference type="InterPro" id="IPR036397">
    <property type="entry name" value="RNaseH_sf"/>
</dbReference>
<dbReference type="InterPro" id="IPR002562">
    <property type="entry name" value="3'-5'_exonuclease_dom"/>
</dbReference>
<name>A0A151GIR6_DRECN</name>
<evidence type="ECO:0000256" key="2">
    <source>
        <dbReference type="ARBA" id="ARBA00022801"/>
    </source>
</evidence>
<dbReference type="GO" id="GO:0005634">
    <property type="term" value="C:nucleus"/>
    <property type="evidence" value="ECO:0007669"/>
    <property type="project" value="TreeGrafter"/>
</dbReference>
<dbReference type="RefSeq" id="XP_040656330.1">
    <property type="nucleotide sequence ID" value="XM_040801297.1"/>
</dbReference>
<dbReference type="Gene3D" id="3.30.420.10">
    <property type="entry name" value="Ribonuclease H-like superfamily/Ribonuclease H"/>
    <property type="match status" value="1"/>
</dbReference>
<dbReference type="GO" id="GO:0006139">
    <property type="term" value="P:nucleobase-containing compound metabolic process"/>
    <property type="evidence" value="ECO:0007669"/>
    <property type="project" value="InterPro"/>
</dbReference>
<accession>A0A151GIR6</accession>
<keyword evidence="5" id="KW-0347">Helicase</keyword>
<keyword evidence="6" id="KW-1185">Reference proteome</keyword>
<keyword evidence="5" id="KW-0547">Nucleotide-binding</keyword>
<dbReference type="AlphaFoldDB" id="A0A151GIR6"/>
<dbReference type="PANTHER" id="PTHR13620:SF104">
    <property type="entry name" value="EXONUCLEASE 3'-5' DOMAIN-CONTAINING PROTEIN 2"/>
    <property type="match status" value="1"/>
</dbReference>
<protein>
    <submittedName>
        <fullName evidence="5">Putative Werner syndrome helicase</fullName>
    </submittedName>
</protein>
<feature type="compositionally biased region" description="Polar residues" evidence="3">
    <location>
        <begin position="497"/>
        <end position="507"/>
    </location>
</feature>
<feature type="compositionally biased region" description="Polar residues" evidence="3">
    <location>
        <begin position="480"/>
        <end position="489"/>
    </location>
</feature>
<evidence type="ECO:0000313" key="5">
    <source>
        <dbReference type="EMBL" id="KYK56978.1"/>
    </source>
</evidence>
<dbReference type="InterPro" id="IPR012337">
    <property type="entry name" value="RNaseH-like_sf"/>
</dbReference>
<dbReference type="GO" id="GO:0003676">
    <property type="term" value="F:nucleic acid binding"/>
    <property type="evidence" value="ECO:0007669"/>
    <property type="project" value="InterPro"/>
</dbReference>
<feature type="domain" description="3'-5' exonuclease" evidence="4">
    <location>
        <begin position="248"/>
        <end position="450"/>
    </location>
</feature>
<dbReference type="GO" id="GO:0005737">
    <property type="term" value="C:cytoplasm"/>
    <property type="evidence" value="ECO:0007669"/>
    <property type="project" value="TreeGrafter"/>
</dbReference>
<comment type="caution">
    <text evidence="5">The sequence shown here is derived from an EMBL/GenBank/DDBJ whole genome shotgun (WGS) entry which is preliminary data.</text>
</comment>
<sequence>MIHPACLPTIPKASSICRAPSNSPEAGMIHCSGQSWMFINAQSTLRTHDIGLHASVSVKRDVDGTAEVMKRAMSSSKANGLWNPSLGIRFSPSVEPKTRALYPRLDLSRFLHTATTSTSTNASPDEAMGARDLLSTRQDMFGRVEPRMLPTSVAVGPVDIAREMLDDDAAEDEQRARVEKDGTVEAKRPGPPAPVDAPQTPLSFNISAERFHVARAAAVGEADSFWSHTLYQRITPAGAVERVKVHYCTSRHSMEHVCRKYFLHEGLLGFDLEWQTYANRDSDIRSAISLVQIASESRIGLFHIAMFPSAAKEMADFVAPTFRLIMEDANVSKVGVQIQGDCTRLNRFLGVKARGVFELSHLYKLVKYQDTPKLINKVPVALSTQVEDCLGLPLYKGQSVRSSNWMRPLDSKQMLCASRIRIDLEGPFAHIVVDSASDAYAGVQLYHVLEAKRRALKPCPPRPYHAELGLPIPIPIPIPTQQSELNPTEDSSRDVSAAQTVASTPSLARTKKPAQPASPAAKPRDARITAAEIEMKRFRASKRTPIATTPSALRAYYVWRLNEDLGPEAVAKLLRDPPLQSNTVVSYILDAITAEKLPYDKKRLANEITSRLQPGPLTGRYRHFSRDHASGPKSTNEAA</sequence>
<dbReference type="InterPro" id="IPR051132">
    <property type="entry name" value="3-5_Exonuclease_domain"/>
</dbReference>
<reference evidence="5 6" key="1">
    <citation type="journal article" date="2016" name="Sci. Rep.">
        <title>Insights into Adaptations to a Near-Obligate Nematode Endoparasitic Lifestyle from the Finished Genome of Drechmeria coniospora.</title>
        <authorList>
            <person name="Zhang L."/>
            <person name="Zhou Z."/>
            <person name="Guo Q."/>
            <person name="Fokkens L."/>
            <person name="Miskei M."/>
            <person name="Pocsi I."/>
            <person name="Zhang W."/>
            <person name="Chen M."/>
            <person name="Wang L."/>
            <person name="Sun Y."/>
            <person name="Donzelli B.G."/>
            <person name="Gibson D.M."/>
            <person name="Nelson D.R."/>
            <person name="Luo J.G."/>
            <person name="Rep M."/>
            <person name="Liu H."/>
            <person name="Yang S."/>
            <person name="Wang J."/>
            <person name="Krasnoff S.B."/>
            <person name="Xu Y."/>
            <person name="Molnar I."/>
            <person name="Lin M."/>
        </authorList>
    </citation>
    <scope>NUCLEOTIDE SEQUENCE [LARGE SCALE GENOMIC DNA]</scope>
    <source>
        <strain evidence="5 6">ARSEF 6962</strain>
    </source>
</reference>
<evidence type="ECO:0000256" key="3">
    <source>
        <dbReference type="SAM" id="MobiDB-lite"/>
    </source>
</evidence>
<dbReference type="GO" id="GO:0008408">
    <property type="term" value="F:3'-5' exonuclease activity"/>
    <property type="evidence" value="ECO:0007669"/>
    <property type="project" value="InterPro"/>
</dbReference>
<gene>
    <name evidence="5" type="ORF">DCS_03985</name>
</gene>
<feature type="region of interest" description="Disordered" evidence="3">
    <location>
        <begin position="166"/>
        <end position="200"/>
    </location>
</feature>
<proteinExistence type="predicted"/>
<dbReference type="InParanoid" id="A0A151GIR6"/>
<keyword evidence="5" id="KW-0067">ATP-binding</keyword>
<evidence type="ECO:0000256" key="1">
    <source>
        <dbReference type="ARBA" id="ARBA00022722"/>
    </source>
</evidence>
<dbReference type="GO" id="GO:0004386">
    <property type="term" value="F:helicase activity"/>
    <property type="evidence" value="ECO:0007669"/>
    <property type="project" value="UniProtKB-KW"/>
</dbReference>
<evidence type="ECO:0000313" key="6">
    <source>
        <dbReference type="Proteomes" id="UP000076580"/>
    </source>
</evidence>
<dbReference type="Proteomes" id="UP000076580">
    <property type="component" value="Chromosome 02"/>
</dbReference>
<feature type="region of interest" description="Disordered" evidence="3">
    <location>
        <begin position="479"/>
        <end position="525"/>
    </location>
</feature>
<keyword evidence="2" id="KW-0378">Hydrolase</keyword>
<dbReference type="SUPFAM" id="SSF53098">
    <property type="entry name" value="Ribonuclease H-like"/>
    <property type="match status" value="1"/>
</dbReference>
<feature type="region of interest" description="Disordered" evidence="3">
    <location>
        <begin position="608"/>
        <end position="639"/>
    </location>
</feature>
<evidence type="ECO:0000259" key="4">
    <source>
        <dbReference type="Pfam" id="PF01612"/>
    </source>
</evidence>
<dbReference type="Pfam" id="PF01612">
    <property type="entry name" value="DNA_pol_A_exo1"/>
    <property type="match status" value="1"/>
</dbReference>
<organism evidence="5 6">
    <name type="scientific">Drechmeria coniospora</name>
    <name type="common">Nematophagous fungus</name>
    <name type="synonym">Meria coniospora</name>
    <dbReference type="NCBI Taxonomy" id="98403"/>
    <lineage>
        <taxon>Eukaryota</taxon>
        <taxon>Fungi</taxon>
        <taxon>Dikarya</taxon>
        <taxon>Ascomycota</taxon>
        <taxon>Pezizomycotina</taxon>
        <taxon>Sordariomycetes</taxon>
        <taxon>Hypocreomycetidae</taxon>
        <taxon>Hypocreales</taxon>
        <taxon>Ophiocordycipitaceae</taxon>
        <taxon>Drechmeria</taxon>
    </lineage>
</organism>
<keyword evidence="1" id="KW-0540">Nuclease</keyword>
<dbReference type="CDD" id="cd06141">
    <property type="entry name" value="WRN_exo"/>
    <property type="match status" value="1"/>
</dbReference>
<dbReference type="STRING" id="98403.A0A151GIR6"/>
<feature type="compositionally biased region" description="Basic and acidic residues" evidence="3">
    <location>
        <begin position="172"/>
        <end position="188"/>
    </location>
</feature>
<dbReference type="PANTHER" id="PTHR13620">
    <property type="entry name" value="3-5 EXONUCLEASE"/>
    <property type="match status" value="1"/>
</dbReference>